<dbReference type="PANTHER" id="PTHR11472">
    <property type="entry name" value="DNA REPAIR DEAD HELICASE RAD3/XP-D SUBFAMILY MEMBER"/>
    <property type="match status" value="1"/>
</dbReference>
<gene>
    <name evidence="13" type="ORF">HNAJ_LOCUS9522</name>
</gene>
<dbReference type="STRING" id="102285.A0A0R3TPV1"/>
<dbReference type="GO" id="GO:0051536">
    <property type="term" value="F:iron-sulfur cluster binding"/>
    <property type="evidence" value="ECO:0007669"/>
    <property type="project" value="UniProtKB-KW"/>
</dbReference>
<dbReference type="SUPFAM" id="SSF52540">
    <property type="entry name" value="P-loop containing nucleoside triphosphate hydrolases"/>
    <property type="match status" value="1"/>
</dbReference>
<protein>
    <submittedName>
        <fullName evidence="15">DNA helicase</fullName>
    </submittedName>
</protein>
<dbReference type="AlphaFoldDB" id="A0A0R3TPV1"/>
<dbReference type="InterPro" id="IPR013020">
    <property type="entry name" value="Rad3/Chl1-like"/>
</dbReference>
<keyword evidence="8" id="KW-0411">Iron-sulfur</keyword>
<dbReference type="WBParaSite" id="HNAJ_0000952701-mRNA-1">
    <property type="protein sequence ID" value="HNAJ_0000952701-mRNA-1"/>
    <property type="gene ID" value="HNAJ_0000952701"/>
</dbReference>
<feature type="domain" description="Helicase ATP-binding" evidence="12">
    <location>
        <begin position="6"/>
        <end position="333"/>
    </location>
</feature>
<feature type="compositionally biased region" description="Basic and acidic residues" evidence="11">
    <location>
        <begin position="738"/>
        <end position="751"/>
    </location>
</feature>
<dbReference type="GO" id="GO:0016818">
    <property type="term" value="F:hydrolase activity, acting on acid anhydrides, in phosphorus-containing anhydrides"/>
    <property type="evidence" value="ECO:0007669"/>
    <property type="project" value="InterPro"/>
</dbReference>
<evidence type="ECO:0000256" key="5">
    <source>
        <dbReference type="ARBA" id="ARBA00022806"/>
    </source>
</evidence>
<dbReference type="EMBL" id="UZAE01012640">
    <property type="protein sequence ID" value="VDO06053.1"/>
    <property type="molecule type" value="Genomic_DNA"/>
</dbReference>
<sequence>MDLMIQGVPIHFPYKPYGCQLSMLNRVVSSLNNKQGCLLESPTGTGKTLALLCASLGWLEHQRNFGMKVEEPVSRREVEHLKYCELSTASQKTEDDEDFGEFIEDKSNKVVATCTCGAAEADANGDDAHIITEKAAVPRIIYATRTHKQISQVIRELRKTKYANVEMCILSSRKHSCINPEVRKQSNANDACQNLKGNCPFDLARSKQNLGRHIKALNKNGPWDLEDYVEAMSKVPTCPYFLAFKILERASLCFCPYNYLLDPVFRETVASEIANSVIIIDEAHNIEDAARSATSVTFLERDVLAASDDLKRYLALLESDASGSAAISLTVKDVKALIALLASIHQVMLLTRTRLVVAGTYATSAQVWSGKELEGLLSTVGLGVDRFESVRAGFNRLSVTIQKEAAINRDSTGRNEASTSPSSLTVRLFTYIFTMLKFMYNDNMHRMQDYRAVLMEVIDFEKQPLKEDLNDSNTHGNKWFSKTQTRNSRLVERKSLSLNFWCLSPAVCMRSIAENAYSLILASGTLAPLGALVAELQLQFPVRLEAGHVVPTQRVLAACVARGPNGTRLCATYANQNAFVFQDDVGSLLLESSKCVPGGVLCFFPSYGLMEKMIARWETTGMLAKLSQVKHVLQEPRSSEKFDEWVSDFQEAVDSTRGACEGEVTGALALAVCRGKISEGLDFADDYGRLVVAIGIPFPAYKDPQIEQKRAFNDALRLAGPSQQSSSVQSFTAKPMKRPGDEHSGGLEKPSKMMHVSGSLRNKAFPNKLNPPTPLRAALASIKGESLQKSIPKQVETSSGLDSSQASSSELSIPDSSRVLSGSEWYEAQAYRALNQALGRCIRHQHDWGAIILAEARFVEQPRRYLPGISRWLRNQFVPHEKWSGLLMDLKEFVERMTRTSELSSSFV</sequence>
<organism evidence="15">
    <name type="scientific">Rodentolepis nana</name>
    <name type="common">Dwarf tapeworm</name>
    <name type="synonym">Hymenolepis nana</name>
    <dbReference type="NCBI Taxonomy" id="102285"/>
    <lineage>
        <taxon>Eukaryota</taxon>
        <taxon>Metazoa</taxon>
        <taxon>Spiralia</taxon>
        <taxon>Lophotrochozoa</taxon>
        <taxon>Platyhelminthes</taxon>
        <taxon>Cestoda</taxon>
        <taxon>Eucestoda</taxon>
        <taxon>Cyclophyllidea</taxon>
        <taxon>Hymenolepididae</taxon>
        <taxon>Rodentolepis</taxon>
    </lineage>
</organism>
<dbReference type="Pfam" id="PF13307">
    <property type="entry name" value="Helicase_C_2"/>
    <property type="match status" value="2"/>
</dbReference>
<evidence type="ECO:0000256" key="8">
    <source>
        <dbReference type="ARBA" id="ARBA00023014"/>
    </source>
</evidence>
<keyword evidence="3" id="KW-0547">Nucleotide-binding</keyword>
<dbReference type="GO" id="GO:0005524">
    <property type="term" value="F:ATP binding"/>
    <property type="evidence" value="ECO:0007669"/>
    <property type="project" value="UniProtKB-KW"/>
</dbReference>
<evidence type="ECO:0000256" key="11">
    <source>
        <dbReference type="SAM" id="MobiDB-lite"/>
    </source>
</evidence>
<keyword evidence="2" id="KW-0479">Metal-binding</keyword>
<evidence type="ECO:0000256" key="6">
    <source>
        <dbReference type="ARBA" id="ARBA00022840"/>
    </source>
</evidence>
<evidence type="ECO:0000259" key="12">
    <source>
        <dbReference type="PROSITE" id="PS51193"/>
    </source>
</evidence>
<dbReference type="PROSITE" id="PS00690">
    <property type="entry name" value="DEAH_ATP_HELICASE"/>
    <property type="match status" value="1"/>
</dbReference>
<dbReference type="SMART" id="SM00488">
    <property type="entry name" value="DEXDc2"/>
    <property type="match status" value="1"/>
</dbReference>
<keyword evidence="7" id="KW-0408">Iron</keyword>
<dbReference type="GO" id="GO:0003677">
    <property type="term" value="F:DNA binding"/>
    <property type="evidence" value="ECO:0007669"/>
    <property type="project" value="InterPro"/>
</dbReference>
<reference evidence="13 14" key="2">
    <citation type="submission" date="2018-11" db="EMBL/GenBank/DDBJ databases">
        <authorList>
            <consortium name="Pathogen Informatics"/>
        </authorList>
    </citation>
    <scope>NUCLEOTIDE SEQUENCE [LARGE SCALE GENOMIC DNA]</scope>
</reference>
<dbReference type="Gene3D" id="3.40.50.300">
    <property type="entry name" value="P-loop containing nucleotide triphosphate hydrolases"/>
    <property type="match status" value="2"/>
</dbReference>
<accession>A0A0R3TPV1</accession>
<dbReference type="InterPro" id="IPR027417">
    <property type="entry name" value="P-loop_NTPase"/>
</dbReference>
<evidence type="ECO:0000256" key="7">
    <source>
        <dbReference type="ARBA" id="ARBA00023004"/>
    </source>
</evidence>
<keyword evidence="10" id="KW-0539">Nucleus</keyword>
<feature type="compositionally biased region" description="Polar residues" evidence="11">
    <location>
        <begin position="721"/>
        <end position="732"/>
    </location>
</feature>
<dbReference type="PROSITE" id="PS51193">
    <property type="entry name" value="HELICASE_ATP_BIND_2"/>
    <property type="match status" value="1"/>
</dbReference>
<dbReference type="GO" id="GO:0006289">
    <property type="term" value="P:nucleotide-excision repair"/>
    <property type="evidence" value="ECO:0007669"/>
    <property type="project" value="TreeGrafter"/>
</dbReference>
<dbReference type="OrthoDB" id="19182at2759"/>
<evidence type="ECO:0000256" key="9">
    <source>
        <dbReference type="ARBA" id="ARBA00023235"/>
    </source>
</evidence>
<feature type="compositionally biased region" description="Low complexity" evidence="11">
    <location>
        <begin position="798"/>
        <end position="812"/>
    </location>
</feature>
<evidence type="ECO:0000256" key="1">
    <source>
        <dbReference type="ARBA" id="ARBA00004123"/>
    </source>
</evidence>
<dbReference type="PANTHER" id="PTHR11472:SF47">
    <property type="entry name" value="FANCONI ANEMIA GROUP J PROTEIN"/>
    <property type="match status" value="1"/>
</dbReference>
<keyword evidence="14" id="KW-1185">Reference proteome</keyword>
<evidence type="ECO:0000313" key="15">
    <source>
        <dbReference type="WBParaSite" id="HNAJ_0000952701-mRNA-1"/>
    </source>
</evidence>
<evidence type="ECO:0000313" key="14">
    <source>
        <dbReference type="Proteomes" id="UP000278807"/>
    </source>
</evidence>
<proteinExistence type="predicted"/>
<keyword evidence="6" id="KW-0067">ATP-binding</keyword>
<feature type="region of interest" description="Disordered" evidence="11">
    <location>
        <begin position="789"/>
        <end position="816"/>
    </location>
</feature>
<dbReference type="CDD" id="cd18788">
    <property type="entry name" value="SF2_C_XPD"/>
    <property type="match status" value="1"/>
</dbReference>
<dbReference type="Pfam" id="PF06733">
    <property type="entry name" value="DEAD_2"/>
    <property type="match status" value="1"/>
</dbReference>
<evidence type="ECO:0000256" key="3">
    <source>
        <dbReference type="ARBA" id="ARBA00022741"/>
    </source>
</evidence>
<dbReference type="InterPro" id="IPR045028">
    <property type="entry name" value="DinG/Rad3-like"/>
</dbReference>
<comment type="subcellular location">
    <subcellularLocation>
        <location evidence="1">Nucleus</location>
    </subcellularLocation>
</comment>
<dbReference type="GO" id="GO:1990918">
    <property type="term" value="P:double-strand break repair involved in meiotic recombination"/>
    <property type="evidence" value="ECO:0007669"/>
    <property type="project" value="TreeGrafter"/>
</dbReference>
<dbReference type="InterPro" id="IPR006554">
    <property type="entry name" value="Helicase-like_DEXD_c2"/>
</dbReference>
<evidence type="ECO:0000256" key="2">
    <source>
        <dbReference type="ARBA" id="ARBA00022723"/>
    </source>
</evidence>
<dbReference type="SMART" id="SM00491">
    <property type="entry name" value="HELICc2"/>
    <property type="match status" value="1"/>
</dbReference>
<keyword evidence="9" id="KW-0413">Isomerase</keyword>
<dbReference type="GO" id="GO:0003678">
    <property type="term" value="F:DNA helicase activity"/>
    <property type="evidence" value="ECO:0007669"/>
    <property type="project" value="InterPro"/>
</dbReference>
<feature type="region of interest" description="Disordered" evidence="11">
    <location>
        <begin position="719"/>
        <end position="753"/>
    </location>
</feature>
<dbReference type="GO" id="GO:0005634">
    <property type="term" value="C:nucleus"/>
    <property type="evidence" value="ECO:0007669"/>
    <property type="project" value="UniProtKB-SubCell"/>
</dbReference>
<evidence type="ECO:0000313" key="13">
    <source>
        <dbReference type="EMBL" id="VDO06053.1"/>
    </source>
</evidence>
<dbReference type="Proteomes" id="UP000278807">
    <property type="component" value="Unassembled WGS sequence"/>
</dbReference>
<reference evidence="15" key="1">
    <citation type="submission" date="2016-04" db="UniProtKB">
        <authorList>
            <consortium name="WormBaseParasite"/>
        </authorList>
    </citation>
    <scope>IDENTIFICATION</scope>
</reference>
<dbReference type="GO" id="GO:0046872">
    <property type="term" value="F:metal ion binding"/>
    <property type="evidence" value="ECO:0007669"/>
    <property type="project" value="UniProtKB-KW"/>
</dbReference>
<keyword evidence="4" id="KW-0378">Hydrolase</keyword>
<dbReference type="InterPro" id="IPR002464">
    <property type="entry name" value="DNA/RNA_helicase_DEAH_CS"/>
</dbReference>
<keyword evidence="5" id="KW-0347">Helicase</keyword>
<name>A0A0R3TPV1_RODNA</name>
<dbReference type="InterPro" id="IPR010614">
    <property type="entry name" value="RAD3-like_helicase_DEAD"/>
</dbReference>
<dbReference type="InterPro" id="IPR014013">
    <property type="entry name" value="Helic_SF1/SF2_ATP-bd_DinG/Rad3"/>
</dbReference>
<dbReference type="NCBIfam" id="TIGR00604">
    <property type="entry name" value="rad3"/>
    <property type="match status" value="1"/>
</dbReference>
<evidence type="ECO:0000256" key="10">
    <source>
        <dbReference type="ARBA" id="ARBA00023242"/>
    </source>
</evidence>
<evidence type="ECO:0000256" key="4">
    <source>
        <dbReference type="ARBA" id="ARBA00022801"/>
    </source>
</evidence>
<dbReference type="InterPro" id="IPR006555">
    <property type="entry name" value="ATP-dep_Helicase_C"/>
</dbReference>